<accession>A0A5E4D983</accession>
<keyword evidence="1" id="KW-1133">Transmembrane helix</keyword>
<dbReference type="AlphaFoldDB" id="A0A5E4D983"/>
<protein>
    <recommendedName>
        <fullName evidence="4">Major facilitator superfamily (MFS) profile domain-containing protein</fullName>
    </recommendedName>
</protein>
<evidence type="ECO:0000313" key="3">
    <source>
        <dbReference type="Proteomes" id="UP000335636"/>
    </source>
</evidence>
<organism evidence="2 3">
    <name type="scientific">Marmota monax</name>
    <name type="common">Woodchuck</name>
    <dbReference type="NCBI Taxonomy" id="9995"/>
    <lineage>
        <taxon>Eukaryota</taxon>
        <taxon>Metazoa</taxon>
        <taxon>Chordata</taxon>
        <taxon>Craniata</taxon>
        <taxon>Vertebrata</taxon>
        <taxon>Euteleostomi</taxon>
        <taxon>Mammalia</taxon>
        <taxon>Eutheria</taxon>
        <taxon>Euarchontoglires</taxon>
        <taxon>Glires</taxon>
        <taxon>Rodentia</taxon>
        <taxon>Sciuromorpha</taxon>
        <taxon>Sciuridae</taxon>
        <taxon>Xerinae</taxon>
        <taxon>Marmotini</taxon>
        <taxon>Marmota</taxon>
    </lineage>
</organism>
<keyword evidence="1" id="KW-0472">Membrane</keyword>
<evidence type="ECO:0000313" key="2">
    <source>
        <dbReference type="EMBL" id="VTJ90618.1"/>
    </source>
</evidence>
<evidence type="ECO:0008006" key="4">
    <source>
        <dbReference type="Google" id="ProtNLM"/>
    </source>
</evidence>
<keyword evidence="1" id="KW-0812">Transmembrane</keyword>
<name>A0A5E4D983_MARMO</name>
<comment type="caution">
    <text evidence="2">The sequence shown here is derived from an EMBL/GenBank/DDBJ whole genome shotgun (WGS) entry which is preliminary data.</text>
</comment>
<gene>
    <name evidence="2" type="ORF">MONAX_5E006047</name>
</gene>
<reference evidence="2" key="1">
    <citation type="submission" date="2019-04" db="EMBL/GenBank/DDBJ databases">
        <authorList>
            <person name="Alioto T."/>
            <person name="Alioto T."/>
        </authorList>
    </citation>
    <scope>NUCLEOTIDE SEQUENCE [LARGE SCALE GENOMIC DNA]</scope>
</reference>
<feature type="non-terminal residue" evidence="2">
    <location>
        <position position="1"/>
    </location>
</feature>
<dbReference type="Proteomes" id="UP000335636">
    <property type="component" value="Unassembled WGS sequence"/>
</dbReference>
<keyword evidence="3" id="KW-1185">Reference proteome</keyword>
<sequence>YGYEYAFLVTASVQFAGGIVIFFGLLVSPEEIGLPGIEAEENGTETKMNMSLITLSKSPELVPKGRR</sequence>
<proteinExistence type="predicted"/>
<evidence type="ECO:0000256" key="1">
    <source>
        <dbReference type="SAM" id="Phobius"/>
    </source>
</evidence>
<feature type="transmembrane region" description="Helical" evidence="1">
    <location>
        <begin position="6"/>
        <end position="27"/>
    </location>
</feature>
<dbReference type="EMBL" id="CABDUW010004765">
    <property type="protein sequence ID" value="VTJ90618.1"/>
    <property type="molecule type" value="Genomic_DNA"/>
</dbReference>